<proteinExistence type="predicted"/>
<reference evidence="1 2" key="1">
    <citation type="journal article" date="2014" name="Genome Biol. Evol.">
        <title>The secreted proteins of Achlya hypogyna and Thraustotheca clavata identify the ancestral oomycete secretome and reveal gene acquisitions by horizontal gene transfer.</title>
        <authorList>
            <person name="Misner I."/>
            <person name="Blouin N."/>
            <person name="Leonard G."/>
            <person name="Richards T.A."/>
            <person name="Lane C.E."/>
        </authorList>
    </citation>
    <scope>NUCLEOTIDE SEQUENCE [LARGE SCALE GENOMIC DNA]</scope>
    <source>
        <strain evidence="1 2">ATCC 48635</strain>
    </source>
</reference>
<accession>A0A1V9YNK6</accession>
<evidence type="ECO:0000313" key="2">
    <source>
        <dbReference type="Proteomes" id="UP000243579"/>
    </source>
</evidence>
<dbReference type="EMBL" id="JNBR01001453">
    <property type="protein sequence ID" value="OQR87274.1"/>
    <property type="molecule type" value="Genomic_DNA"/>
</dbReference>
<sequence length="233" mass="25874">MASSPTSSSSCSSSSSDLSRRYSFADVRLSKMTEALVFSWNHFLCPSGALAHELQFAHLHSSRRLAQLHRSCALLDPVIVSTLVEARRWGYLYVLVESNLEEFQATLATFFPRTAQLVQCEASHIQLACALKPASLEFTYEHLLYSLCTKSARLQRSTVSLTVFGPDELRHASLTIARALPSVVPKAIRTADAAPSFAQVHDRLRMVRAHLEGIVLHDAPQLRPMARPRTVCL</sequence>
<protein>
    <submittedName>
        <fullName evidence="1">Uncharacterized protein</fullName>
    </submittedName>
</protein>
<evidence type="ECO:0000313" key="1">
    <source>
        <dbReference type="EMBL" id="OQR87274.1"/>
    </source>
</evidence>
<dbReference type="OrthoDB" id="76176at2759"/>
<comment type="caution">
    <text evidence="1">The sequence shown here is derived from an EMBL/GenBank/DDBJ whole genome shotgun (WGS) entry which is preliminary data.</text>
</comment>
<dbReference type="AlphaFoldDB" id="A0A1V9YNK6"/>
<organism evidence="1 2">
    <name type="scientific">Achlya hypogyna</name>
    <name type="common">Oomycete</name>
    <name type="synonym">Protoachlya hypogyna</name>
    <dbReference type="NCBI Taxonomy" id="1202772"/>
    <lineage>
        <taxon>Eukaryota</taxon>
        <taxon>Sar</taxon>
        <taxon>Stramenopiles</taxon>
        <taxon>Oomycota</taxon>
        <taxon>Saprolegniomycetes</taxon>
        <taxon>Saprolegniales</taxon>
        <taxon>Achlyaceae</taxon>
        <taxon>Achlya</taxon>
    </lineage>
</organism>
<keyword evidence="2" id="KW-1185">Reference proteome</keyword>
<name>A0A1V9YNK6_ACHHY</name>
<gene>
    <name evidence="1" type="ORF">ACHHYP_09306</name>
</gene>
<dbReference type="Proteomes" id="UP000243579">
    <property type="component" value="Unassembled WGS sequence"/>
</dbReference>